<dbReference type="PANTHER" id="PTHR21689:SF2">
    <property type="entry name" value="PROTEIN LIN-9 HOMOLOG"/>
    <property type="match status" value="1"/>
</dbReference>
<comment type="similarity">
    <text evidence="2">Belongs to the lin-9 family.</text>
</comment>
<dbReference type="GO" id="GO:0003677">
    <property type="term" value="F:DNA binding"/>
    <property type="evidence" value="ECO:0007669"/>
    <property type="project" value="TreeGrafter"/>
</dbReference>
<dbReference type="GO" id="GO:0006357">
    <property type="term" value="P:regulation of transcription by RNA polymerase II"/>
    <property type="evidence" value="ECO:0007669"/>
    <property type="project" value="TreeGrafter"/>
</dbReference>
<sequence length="523" mass="59171">MPPSTTVSTQRSDRMTERPVMELHPPDSKSSKPADSSSSAFTSVRSEVGQVQSNSYAAPTVVRRHTGYQQHSKAIARVVEESYTNTPESSRSSMDDDASEATRNALLKKIARSQNEIGSELQCSLRRLRNLLKLPKARQWVICEFFYSGVDEQLFLGDNEFRQLIREAFPNLKTMLMNKQEWRVIRRLLGKPRRCSTTFFDEERQILDQRRRKVRGIYDGSYTVSGNCDLSDMPPNLPAPLVVGMKVYARVRTPKDGIYGGTIDALVPGGGGYRVVFDKEDMIPPAFVPDSEVMFDGSLQLLSLSYFLQQNHARLPVTISSARTDEKVGNFPVRMLVILVKVAKLLEIKKKLVKTLTELNDEAERESILTDVYTSVFQERYARTVVDLETINRQVNIYLSGIQDYNTQLLPQLSEVSISARPEALRRMCTSHANQIVKHCNQGLNVTNTKALRLITALTSLLLQIRSLGQQKMTPMDLTALNDSVNEIHQMISPRNYNCFQDHVEVHMRQVHNVMLKSGAIVT</sequence>
<dbReference type="InterPro" id="IPR045831">
    <property type="entry name" value="LIN9_C"/>
</dbReference>
<dbReference type="AlphaFoldDB" id="A0A0K0DHA9"/>
<dbReference type="InterPro" id="IPR010561">
    <property type="entry name" value="LIN-9/ALY1"/>
</dbReference>
<proteinExistence type="inferred from homology"/>
<evidence type="ECO:0000256" key="3">
    <source>
        <dbReference type="ARBA" id="ARBA00023242"/>
    </source>
</evidence>
<accession>A0A0K0DHA9</accession>
<dbReference type="STRING" id="6313.A0A0K0DHA9"/>
<dbReference type="InterPro" id="IPR033471">
    <property type="entry name" value="DIRP"/>
</dbReference>
<feature type="compositionally biased region" description="Polar residues" evidence="4">
    <location>
        <begin position="41"/>
        <end position="57"/>
    </location>
</feature>
<evidence type="ECO:0000313" key="6">
    <source>
        <dbReference type="Proteomes" id="UP000035642"/>
    </source>
</evidence>
<reference evidence="6" key="1">
    <citation type="submission" date="2012-09" db="EMBL/GenBank/DDBJ databases">
        <authorList>
            <person name="Martin A.A."/>
        </authorList>
    </citation>
    <scope>NUCLEOTIDE SEQUENCE</scope>
</reference>
<evidence type="ECO:0000313" key="7">
    <source>
        <dbReference type="WBParaSite" id="ACAC_0001055401-mRNA-1"/>
    </source>
</evidence>
<feature type="compositionally biased region" description="Basic and acidic residues" evidence="4">
    <location>
        <begin position="11"/>
        <end position="32"/>
    </location>
</feature>
<dbReference type="GO" id="GO:0006351">
    <property type="term" value="P:DNA-templated transcription"/>
    <property type="evidence" value="ECO:0007669"/>
    <property type="project" value="InterPro"/>
</dbReference>
<feature type="region of interest" description="Disordered" evidence="4">
    <location>
        <begin position="1"/>
        <end position="69"/>
    </location>
</feature>
<keyword evidence="3" id="KW-0539">Nucleus</keyword>
<evidence type="ECO:0000259" key="5">
    <source>
        <dbReference type="SMART" id="SM01135"/>
    </source>
</evidence>
<dbReference type="PANTHER" id="PTHR21689">
    <property type="entry name" value="LIN-9"/>
    <property type="match status" value="1"/>
</dbReference>
<dbReference type="SMART" id="SM01135">
    <property type="entry name" value="DIRP"/>
    <property type="match status" value="1"/>
</dbReference>
<dbReference type="Proteomes" id="UP000035642">
    <property type="component" value="Unassembled WGS sequence"/>
</dbReference>
<dbReference type="Pfam" id="PF19438">
    <property type="entry name" value="LIN9_C"/>
    <property type="match status" value="1"/>
</dbReference>
<evidence type="ECO:0000256" key="1">
    <source>
        <dbReference type="ARBA" id="ARBA00004123"/>
    </source>
</evidence>
<protein>
    <submittedName>
        <fullName evidence="7">DIRP domain-containing protein</fullName>
    </submittedName>
</protein>
<comment type="subcellular location">
    <subcellularLocation>
        <location evidence="1">Nucleus</location>
    </subcellularLocation>
</comment>
<feature type="compositionally biased region" description="Polar residues" evidence="4">
    <location>
        <begin position="1"/>
        <end position="10"/>
    </location>
</feature>
<feature type="domain" description="DIRP" evidence="5">
    <location>
        <begin position="146"/>
        <end position="253"/>
    </location>
</feature>
<keyword evidence="6" id="KW-1185">Reference proteome</keyword>
<reference evidence="7" key="2">
    <citation type="submission" date="2017-02" db="UniProtKB">
        <authorList>
            <consortium name="WormBaseParasite"/>
        </authorList>
    </citation>
    <scope>IDENTIFICATION</scope>
</reference>
<organism evidence="6 7">
    <name type="scientific">Angiostrongylus cantonensis</name>
    <name type="common">Rat lungworm</name>
    <dbReference type="NCBI Taxonomy" id="6313"/>
    <lineage>
        <taxon>Eukaryota</taxon>
        <taxon>Metazoa</taxon>
        <taxon>Ecdysozoa</taxon>
        <taxon>Nematoda</taxon>
        <taxon>Chromadorea</taxon>
        <taxon>Rhabditida</taxon>
        <taxon>Rhabditina</taxon>
        <taxon>Rhabditomorpha</taxon>
        <taxon>Strongyloidea</taxon>
        <taxon>Metastrongylidae</taxon>
        <taxon>Angiostrongylus</taxon>
    </lineage>
</organism>
<name>A0A0K0DHA9_ANGCA</name>
<dbReference type="GO" id="GO:0017053">
    <property type="term" value="C:transcription repressor complex"/>
    <property type="evidence" value="ECO:0007669"/>
    <property type="project" value="InterPro"/>
</dbReference>
<evidence type="ECO:0000256" key="4">
    <source>
        <dbReference type="SAM" id="MobiDB-lite"/>
    </source>
</evidence>
<evidence type="ECO:0000256" key="2">
    <source>
        <dbReference type="ARBA" id="ARBA00006732"/>
    </source>
</evidence>
<dbReference type="WBParaSite" id="ACAC_0001055401-mRNA-1">
    <property type="protein sequence ID" value="ACAC_0001055401-mRNA-1"/>
    <property type="gene ID" value="ACAC_0001055401"/>
</dbReference>
<dbReference type="GO" id="GO:0005654">
    <property type="term" value="C:nucleoplasm"/>
    <property type="evidence" value="ECO:0007669"/>
    <property type="project" value="TreeGrafter"/>
</dbReference>
<dbReference type="Pfam" id="PF06584">
    <property type="entry name" value="DIRP"/>
    <property type="match status" value="1"/>
</dbReference>
<dbReference type="GO" id="GO:0051726">
    <property type="term" value="P:regulation of cell cycle"/>
    <property type="evidence" value="ECO:0007669"/>
    <property type="project" value="TreeGrafter"/>
</dbReference>